<sequence>MSPMPPRRQQPHPLSQQLLLAAVVVAAAALLLAMPPGAHAISIAVPIRPPQLPSVPTVRLQSAPGSPPSPSPATVDISVEPVELTLSLGLAAGNGTNTSLSFTTPRYLSSRAGSTDKLQPPALILDAVCNSFGVRLSNNLPFQGVSTCPFYPGQNAEAPQFENGPHDLEWTNLHTHGLKVDPGAVSLNNICEPGQPTAGFPNGANTSLNAYYCSPNVSSSQLCEVFGDNVLANGRPLAPGTPYSTPGVAPGGATLSYTYPLGAVVPGMGWYHPHTHGSVGIQTPTAGAPLIVPESWLSGGVTSLYEPADTTTVSECARLLGVLSAQPLESSTILQVNGLWFRKRADGTPDDDSLPFLGAAPGGTQVSPLLYDVLPNGTAVPKFSNPAGRDWALINGAFQPTISIAERIYARWEILNTMTMKWLDLTIQQVLPDGSLRPADCGFWLLGRDGVPLPKVPRRLASQPAGTSAFTSDLILGPANRADVLVKCNTPGTYVLASGAGPFHTNYTSCTAVHCELFGDVPPATSGLPRSANNLYGGLELTAAVLAVVQVGRRGANPLAQADFDNEVCRSRLELFPYLDYLSFPTPAVPQCFSFMNQQGVACLAVPPCQSLRTHRGFCSINSQLFPTATAYVEQGTQQVWELHDTTFHPFHLHETPVRLVSLPPCATSVTNNWAKEDWMDAIHLPVCQNGCIWADQGSGGGQCGSSVERCDTVEVQWLATMFNMPAPRGSSDLCAARGTAAAATNATCTTRYSVFHCHILPHEDEGCIWPVKWYCPGDAPTDPAQLNAQCPANYPDCGSPGAARPDKTVRRSLLGRNV</sequence>
<dbReference type="InterPro" id="IPR008972">
    <property type="entry name" value="Cupredoxin"/>
</dbReference>
<gene>
    <name evidence="2" type="ORF">HXX76_005400</name>
</gene>
<feature type="signal peptide" evidence="1">
    <location>
        <begin position="1"/>
        <end position="40"/>
    </location>
</feature>
<dbReference type="SUPFAM" id="SSF49503">
    <property type="entry name" value="Cupredoxins"/>
    <property type="match status" value="2"/>
</dbReference>
<dbReference type="InterPro" id="IPR045087">
    <property type="entry name" value="Cu-oxidase_fam"/>
</dbReference>
<accession>A0A835TJG6</accession>
<evidence type="ECO:0000313" key="3">
    <source>
        <dbReference type="Proteomes" id="UP000650467"/>
    </source>
</evidence>
<dbReference type="Proteomes" id="UP000650467">
    <property type="component" value="Unassembled WGS sequence"/>
</dbReference>
<dbReference type="PANTHER" id="PTHR11709:SF518">
    <property type="entry name" value="MULTICOPPER OXIDASE"/>
    <property type="match status" value="1"/>
</dbReference>
<dbReference type="GO" id="GO:0016491">
    <property type="term" value="F:oxidoreductase activity"/>
    <property type="evidence" value="ECO:0007669"/>
    <property type="project" value="TreeGrafter"/>
</dbReference>
<organism evidence="2 3">
    <name type="scientific">Chlamydomonas incerta</name>
    <dbReference type="NCBI Taxonomy" id="51695"/>
    <lineage>
        <taxon>Eukaryota</taxon>
        <taxon>Viridiplantae</taxon>
        <taxon>Chlorophyta</taxon>
        <taxon>core chlorophytes</taxon>
        <taxon>Chlorophyceae</taxon>
        <taxon>CS clade</taxon>
        <taxon>Chlamydomonadales</taxon>
        <taxon>Chlamydomonadaceae</taxon>
        <taxon>Chlamydomonas</taxon>
    </lineage>
</organism>
<dbReference type="EMBL" id="JAEHOC010000009">
    <property type="protein sequence ID" value="KAG2438860.1"/>
    <property type="molecule type" value="Genomic_DNA"/>
</dbReference>
<dbReference type="Gene3D" id="2.60.40.420">
    <property type="entry name" value="Cupredoxins - blue copper proteins"/>
    <property type="match status" value="3"/>
</dbReference>
<evidence type="ECO:0000256" key="1">
    <source>
        <dbReference type="SAM" id="SignalP"/>
    </source>
</evidence>
<comment type="caution">
    <text evidence="2">The sequence shown here is derived from an EMBL/GenBank/DDBJ whole genome shotgun (WGS) entry which is preliminary data.</text>
</comment>
<keyword evidence="1" id="KW-0732">Signal</keyword>
<dbReference type="OrthoDB" id="531195at2759"/>
<keyword evidence="3" id="KW-1185">Reference proteome</keyword>
<protein>
    <recommendedName>
        <fullName evidence="4">Plastocyanin-like domain-containing protein</fullName>
    </recommendedName>
</protein>
<feature type="chain" id="PRO_5032473623" description="Plastocyanin-like domain-containing protein" evidence="1">
    <location>
        <begin position="41"/>
        <end position="819"/>
    </location>
</feature>
<dbReference type="PANTHER" id="PTHR11709">
    <property type="entry name" value="MULTI-COPPER OXIDASE"/>
    <property type="match status" value="1"/>
</dbReference>
<name>A0A835TJG6_CHLIN</name>
<dbReference type="AlphaFoldDB" id="A0A835TJG6"/>
<evidence type="ECO:0008006" key="4">
    <source>
        <dbReference type="Google" id="ProtNLM"/>
    </source>
</evidence>
<evidence type="ECO:0000313" key="2">
    <source>
        <dbReference type="EMBL" id="KAG2438860.1"/>
    </source>
</evidence>
<reference evidence="2" key="1">
    <citation type="journal article" date="2020" name="bioRxiv">
        <title>Comparative genomics of Chlamydomonas.</title>
        <authorList>
            <person name="Craig R.J."/>
            <person name="Hasan A.R."/>
            <person name="Ness R.W."/>
            <person name="Keightley P.D."/>
        </authorList>
    </citation>
    <scope>NUCLEOTIDE SEQUENCE</scope>
    <source>
        <strain evidence="2">SAG 7.73</strain>
    </source>
</reference>
<proteinExistence type="predicted"/>